<proteinExistence type="predicted"/>
<keyword evidence="3" id="KW-0804">Transcription</keyword>
<dbReference type="InterPro" id="IPR037171">
    <property type="entry name" value="NagB/RpiA_transferase-like"/>
</dbReference>
<keyword evidence="1" id="KW-0805">Transcription regulation</keyword>
<dbReference type="InterPro" id="IPR018356">
    <property type="entry name" value="Tscrpt_reg_HTH_DeoR_CS"/>
</dbReference>
<comment type="caution">
    <text evidence="6">The sequence shown here is derived from an EMBL/GenBank/DDBJ whole genome shotgun (WGS) entry which is preliminary data.</text>
</comment>
<protein>
    <submittedName>
        <fullName evidence="6">DeoR/GlpR transcriptional regulator</fullName>
    </submittedName>
</protein>
<evidence type="ECO:0000256" key="3">
    <source>
        <dbReference type="ARBA" id="ARBA00023163"/>
    </source>
</evidence>
<reference evidence="6 7" key="1">
    <citation type="submission" date="2020-03" db="EMBL/GenBank/DDBJ databases">
        <title>WGS of the type strain of Planosporangium spp.</title>
        <authorList>
            <person name="Thawai C."/>
        </authorList>
    </citation>
    <scope>NUCLEOTIDE SEQUENCE [LARGE SCALE GENOMIC DNA]</scope>
    <source>
        <strain evidence="6 7">TBRC 5610</strain>
    </source>
</reference>
<dbReference type="SMART" id="SM01134">
    <property type="entry name" value="DeoRC"/>
    <property type="match status" value="1"/>
</dbReference>
<keyword evidence="2" id="KW-0238">DNA-binding</keyword>
<evidence type="ECO:0000313" key="6">
    <source>
        <dbReference type="EMBL" id="NJC71972.1"/>
    </source>
</evidence>
<dbReference type="Proteomes" id="UP000722989">
    <property type="component" value="Unassembled WGS sequence"/>
</dbReference>
<dbReference type="PROSITE" id="PS00894">
    <property type="entry name" value="HTH_DEOR_1"/>
    <property type="match status" value="1"/>
</dbReference>
<dbReference type="PANTHER" id="PTHR30363:SF44">
    <property type="entry name" value="AGA OPERON TRANSCRIPTIONAL REPRESSOR-RELATED"/>
    <property type="match status" value="1"/>
</dbReference>
<name>A0ABX0Y0V7_9ACTN</name>
<dbReference type="PANTHER" id="PTHR30363">
    <property type="entry name" value="HTH-TYPE TRANSCRIPTIONAL REGULATOR SRLR-RELATED"/>
    <property type="match status" value="1"/>
</dbReference>
<dbReference type="InterPro" id="IPR050313">
    <property type="entry name" value="Carb_Metab_HTH_regulators"/>
</dbReference>
<evidence type="ECO:0000256" key="1">
    <source>
        <dbReference type="ARBA" id="ARBA00023015"/>
    </source>
</evidence>
<dbReference type="InterPro" id="IPR036388">
    <property type="entry name" value="WH-like_DNA-bd_sf"/>
</dbReference>
<dbReference type="SMART" id="SM00420">
    <property type="entry name" value="HTH_DEOR"/>
    <property type="match status" value="1"/>
</dbReference>
<dbReference type="Gene3D" id="1.10.10.10">
    <property type="entry name" value="Winged helix-like DNA-binding domain superfamily/Winged helix DNA-binding domain"/>
    <property type="match status" value="1"/>
</dbReference>
<dbReference type="InterPro" id="IPR014036">
    <property type="entry name" value="DeoR-like_C"/>
</dbReference>
<dbReference type="SUPFAM" id="SSF100950">
    <property type="entry name" value="NagB/RpiA/CoA transferase-like"/>
    <property type="match status" value="1"/>
</dbReference>
<dbReference type="SUPFAM" id="SSF46785">
    <property type="entry name" value="Winged helix' DNA-binding domain"/>
    <property type="match status" value="1"/>
</dbReference>
<organism evidence="6 7">
    <name type="scientific">Planosporangium thailandense</name>
    <dbReference type="NCBI Taxonomy" id="765197"/>
    <lineage>
        <taxon>Bacteria</taxon>
        <taxon>Bacillati</taxon>
        <taxon>Actinomycetota</taxon>
        <taxon>Actinomycetes</taxon>
        <taxon>Micromonosporales</taxon>
        <taxon>Micromonosporaceae</taxon>
        <taxon>Planosporangium</taxon>
    </lineage>
</organism>
<dbReference type="PRINTS" id="PR00037">
    <property type="entry name" value="HTHLACR"/>
</dbReference>
<evidence type="ECO:0000313" key="7">
    <source>
        <dbReference type="Proteomes" id="UP000722989"/>
    </source>
</evidence>
<dbReference type="Pfam" id="PF00455">
    <property type="entry name" value="DeoRC"/>
    <property type="match status" value="1"/>
</dbReference>
<evidence type="ECO:0000256" key="4">
    <source>
        <dbReference type="SAM" id="MobiDB-lite"/>
    </source>
</evidence>
<feature type="compositionally biased region" description="Low complexity" evidence="4">
    <location>
        <begin position="259"/>
        <end position="278"/>
    </location>
</feature>
<feature type="domain" description="HTH deoR-type" evidence="5">
    <location>
        <begin position="3"/>
        <end position="58"/>
    </location>
</feature>
<dbReference type="RefSeq" id="WP_167926887.1">
    <property type="nucleotide sequence ID" value="NZ_JAATVY010000015.1"/>
</dbReference>
<dbReference type="Pfam" id="PF08220">
    <property type="entry name" value="HTH_DeoR"/>
    <property type="match status" value="1"/>
</dbReference>
<sequence>MLPDKRRELILRLLEEREVARPAFLAEQAGVSVETIRRDLVSLEQEGAVHRVYGGVARARLSHSTEPSRAERLALQGGAKAEIAALVAGIIEDSDTVIFDVGTTVEMCAQAVAPSFHGRVITNSVPVATRLASRSGLDVHLLGGHVRPDELSCSGPDTVALLKQFHADKAILGSGGVHPQAGLTDYHLDEIAVRLAMIDAAQQVYVVADAIKIGHVALRKVCDWGRITAVITDSSADPAQVARLREAGVEVLQGRPSDQDASVSDQTTSDSAAATSPTRYDGGGPR</sequence>
<dbReference type="EMBL" id="JAATVY010000015">
    <property type="protein sequence ID" value="NJC71972.1"/>
    <property type="molecule type" value="Genomic_DNA"/>
</dbReference>
<feature type="region of interest" description="Disordered" evidence="4">
    <location>
        <begin position="248"/>
        <end position="286"/>
    </location>
</feature>
<dbReference type="InterPro" id="IPR001034">
    <property type="entry name" value="DeoR_HTH"/>
</dbReference>
<keyword evidence="7" id="KW-1185">Reference proteome</keyword>
<accession>A0ABX0Y0V7</accession>
<gene>
    <name evidence="6" type="ORF">HC031_19945</name>
</gene>
<dbReference type="InterPro" id="IPR036390">
    <property type="entry name" value="WH_DNA-bd_sf"/>
</dbReference>
<evidence type="ECO:0000259" key="5">
    <source>
        <dbReference type="PROSITE" id="PS51000"/>
    </source>
</evidence>
<dbReference type="PROSITE" id="PS51000">
    <property type="entry name" value="HTH_DEOR_2"/>
    <property type="match status" value="1"/>
</dbReference>
<evidence type="ECO:0000256" key="2">
    <source>
        <dbReference type="ARBA" id="ARBA00023125"/>
    </source>
</evidence>